<keyword evidence="2" id="KW-1185">Reference proteome</keyword>
<evidence type="ECO:0000313" key="2">
    <source>
        <dbReference type="Proteomes" id="UP001234297"/>
    </source>
</evidence>
<evidence type="ECO:0000313" key="1">
    <source>
        <dbReference type="EMBL" id="KAJ8616782.1"/>
    </source>
</evidence>
<reference evidence="1 2" key="1">
    <citation type="journal article" date="2022" name="Hortic Res">
        <title>A haplotype resolved chromosomal level avocado genome allows analysis of novel avocado genes.</title>
        <authorList>
            <person name="Nath O."/>
            <person name="Fletcher S.J."/>
            <person name="Hayward A."/>
            <person name="Shaw L.M."/>
            <person name="Masouleh A.K."/>
            <person name="Furtado A."/>
            <person name="Henry R.J."/>
            <person name="Mitter N."/>
        </authorList>
    </citation>
    <scope>NUCLEOTIDE SEQUENCE [LARGE SCALE GENOMIC DNA]</scope>
    <source>
        <strain evidence="2">cv. Hass</strain>
    </source>
</reference>
<accession>A0ACC2K6Q7</accession>
<gene>
    <name evidence="1" type="ORF">MRB53_036154</name>
</gene>
<protein>
    <submittedName>
        <fullName evidence="1">Uncharacterized protein</fullName>
    </submittedName>
</protein>
<organism evidence="1 2">
    <name type="scientific">Persea americana</name>
    <name type="common">Avocado</name>
    <dbReference type="NCBI Taxonomy" id="3435"/>
    <lineage>
        <taxon>Eukaryota</taxon>
        <taxon>Viridiplantae</taxon>
        <taxon>Streptophyta</taxon>
        <taxon>Embryophyta</taxon>
        <taxon>Tracheophyta</taxon>
        <taxon>Spermatophyta</taxon>
        <taxon>Magnoliopsida</taxon>
        <taxon>Magnoliidae</taxon>
        <taxon>Laurales</taxon>
        <taxon>Lauraceae</taxon>
        <taxon>Persea</taxon>
    </lineage>
</organism>
<comment type="caution">
    <text evidence="1">The sequence shown here is derived from an EMBL/GenBank/DDBJ whole genome shotgun (WGS) entry which is preliminary data.</text>
</comment>
<dbReference type="EMBL" id="CM056820">
    <property type="protein sequence ID" value="KAJ8616782.1"/>
    <property type="molecule type" value="Genomic_DNA"/>
</dbReference>
<sequence>MGISVKSYFDSQTTRPHPKSLSFPFTTFRCNSIPLQIPNLSFLSPRQLSAALLSFHNQCKGPNKGKSET</sequence>
<name>A0ACC2K6Q7_PERAE</name>
<dbReference type="Proteomes" id="UP001234297">
    <property type="component" value="Chromosome 12"/>
</dbReference>
<proteinExistence type="predicted"/>